<protein>
    <submittedName>
        <fullName evidence="2">Uncharacterized protein</fullName>
    </submittedName>
</protein>
<feature type="region of interest" description="Disordered" evidence="1">
    <location>
        <begin position="1"/>
        <end position="123"/>
    </location>
</feature>
<feature type="region of interest" description="Disordered" evidence="1">
    <location>
        <begin position="798"/>
        <end position="829"/>
    </location>
</feature>
<name>A0A9P0GS16_9CUCU</name>
<feature type="region of interest" description="Disordered" evidence="1">
    <location>
        <begin position="746"/>
        <end position="784"/>
    </location>
</feature>
<evidence type="ECO:0000313" key="2">
    <source>
        <dbReference type="EMBL" id="CAH1127669.1"/>
    </source>
</evidence>
<dbReference type="EMBL" id="OU892279">
    <property type="protein sequence ID" value="CAH1127669.1"/>
    <property type="molecule type" value="Genomic_DNA"/>
</dbReference>
<feature type="region of interest" description="Disordered" evidence="1">
    <location>
        <begin position="229"/>
        <end position="254"/>
    </location>
</feature>
<sequence>MPKTSRQPFTDHTNTLNMNSAKTDKRNTSKIATRTRSVVKKSKAAKSDSHLLRDADENVIKTTLISSPNKQTKSDNLPTGKTGLSHKISKDNAANKSPRTTKKPIEKSESKTTPDKPKTNKNNSKYSYCYIKLKPGDRICDQISKNKTLVKKIKTTQKSTKPITTNNRPEVVKGISKIKITEKPLQNEDSQKIVSKQLKVVLVRYMPDKQKVTFHPNLQKDKKQFDLKNQPTVDPQHCSPEKSVPSKTNVPCEQTKSDFIPTQVTTNSNLQKNKKRYGLRQGGKENLKYKEEFVLDSDSGKSEEHEPVYKKAHSVPIYKHPIPKLPQNQPQTEDPYDFTPEFTDVKLNKKRPQKDISIIYDKDTHEIVQKLEKKEAKLKKRIQRKKKPYDKIIGDIVSNVMQKITKKTLKNPLITKMDKTNIDVAVEFIKSHVPTTTELPSTSTANSVQNVAIRKPQPKFTVLSNKLLKKGVTEPEIDGISSEDLPSTSAKSLQDVAVRTLVPESTSLNNKLPTTSTTVPESAQKSIVNQDSKTINTDQRRLFKQVPKTSIAFLRQDLPTTSTPNRTSNLCNKSLNEADRNSCFGFDDDDGYLSPLANSSDETLGSPVEFHKKPNANSTMVGVQYNSRPSRAEGPRISYFNCKHNGLPSGSQQIFIDHTIAEAFEHTHTPSKTPLREEFPAKRPAVQQSILDYVDHNDHLTYQNKTLEASLYNIEELQSPKKKKETPHIENVNLAKRIIQFPTGSSIKRKPLGDISNSSDEITFYRSDSSPRKASKNVSDENAKPFRFDPNLLKVYSKKKRNNQIQKEPEVKDKARDEDTEEATAEETSISIMENSRENSDENVADVGLFEDPEKVLDDMALNEISLMEFKRKRHGTQKRKAKKTKLDAEAETWIQQFNDKCQAIEQHQLEIE</sequence>
<dbReference type="AlphaFoldDB" id="A0A9P0GS16"/>
<evidence type="ECO:0000256" key="1">
    <source>
        <dbReference type="SAM" id="MobiDB-lite"/>
    </source>
</evidence>
<reference evidence="2" key="1">
    <citation type="submission" date="2022-01" db="EMBL/GenBank/DDBJ databases">
        <authorList>
            <person name="King R."/>
        </authorList>
    </citation>
    <scope>NUCLEOTIDE SEQUENCE</scope>
</reference>
<feature type="compositionally biased region" description="Basic and acidic residues" evidence="1">
    <location>
        <begin position="807"/>
        <end position="817"/>
    </location>
</feature>
<gene>
    <name evidence="2" type="ORF">CEUTPL_LOCUS6452</name>
</gene>
<feature type="compositionally biased region" description="Polar residues" evidence="1">
    <location>
        <begin position="1"/>
        <end position="21"/>
    </location>
</feature>
<feature type="compositionally biased region" description="Basic and acidic residues" evidence="1">
    <location>
        <begin position="45"/>
        <end position="59"/>
    </location>
</feature>
<evidence type="ECO:0000313" key="3">
    <source>
        <dbReference type="Proteomes" id="UP001152799"/>
    </source>
</evidence>
<dbReference type="Proteomes" id="UP001152799">
    <property type="component" value="Chromosome 3"/>
</dbReference>
<feature type="compositionally biased region" description="Basic and acidic residues" evidence="1">
    <location>
        <begin position="103"/>
        <end position="118"/>
    </location>
</feature>
<organism evidence="2 3">
    <name type="scientific">Ceutorhynchus assimilis</name>
    <name type="common">cabbage seed weevil</name>
    <dbReference type="NCBI Taxonomy" id="467358"/>
    <lineage>
        <taxon>Eukaryota</taxon>
        <taxon>Metazoa</taxon>
        <taxon>Ecdysozoa</taxon>
        <taxon>Arthropoda</taxon>
        <taxon>Hexapoda</taxon>
        <taxon>Insecta</taxon>
        <taxon>Pterygota</taxon>
        <taxon>Neoptera</taxon>
        <taxon>Endopterygota</taxon>
        <taxon>Coleoptera</taxon>
        <taxon>Polyphaga</taxon>
        <taxon>Cucujiformia</taxon>
        <taxon>Curculionidae</taxon>
        <taxon>Ceutorhynchinae</taxon>
        <taxon>Ceutorhynchus</taxon>
    </lineage>
</organism>
<dbReference type="OrthoDB" id="6784865at2759"/>
<accession>A0A9P0GS16</accession>
<keyword evidence="3" id="KW-1185">Reference proteome</keyword>
<proteinExistence type="predicted"/>
<feature type="compositionally biased region" description="Polar residues" evidence="1">
    <location>
        <begin position="245"/>
        <end position="254"/>
    </location>
</feature>
<feature type="compositionally biased region" description="Polar residues" evidence="1">
    <location>
        <begin position="60"/>
        <end position="79"/>
    </location>
</feature>